<dbReference type="GeneTree" id="ENSGT00940000155177"/>
<keyword evidence="3" id="KW-0732">Signal</keyword>
<evidence type="ECO:0000259" key="10">
    <source>
        <dbReference type="PROSITE" id="PS50835"/>
    </source>
</evidence>
<dbReference type="InterPro" id="IPR003598">
    <property type="entry name" value="Ig_sub2"/>
</dbReference>
<evidence type="ECO:0000256" key="4">
    <source>
        <dbReference type="ARBA" id="ARBA00022737"/>
    </source>
</evidence>
<reference evidence="11" key="2">
    <citation type="submission" date="2025-09" db="UniProtKB">
        <authorList>
            <consortium name="Ensembl"/>
        </authorList>
    </citation>
    <scope>IDENTIFICATION</scope>
</reference>
<evidence type="ECO:0000256" key="2">
    <source>
        <dbReference type="ARBA" id="ARBA00022692"/>
    </source>
</evidence>
<feature type="domain" description="Ig-like" evidence="10">
    <location>
        <begin position="276"/>
        <end position="378"/>
    </location>
</feature>
<comment type="subcellular location">
    <subcellularLocation>
        <location evidence="1">Membrane</location>
        <topology evidence="1">Single-pass type I membrane protein</topology>
    </subcellularLocation>
</comment>
<evidence type="ECO:0000256" key="1">
    <source>
        <dbReference type="ARBA" id="ARBA00004479"/>
    </source>
</evidence>
<proteinExistence type="predicted"/>
<sequence>MFLFLYPTPGEASVLTEIQAGPLYRVVNTPLFISCNVSGFANSNMEKEFEFRIRKPKNPTSEINIISTQSQGFTYSIYQGRVRSNTITLKHVSPNSVLFEIQSLQKNDEGEYDCSVVNLEALYNGIYSVSTTVKVIDNSLTVSSSASTLLSYNEGDALTLTCQASSNTIQHTHLSFAWYLHKDGKDDAQVIISLDREFTLVPGPGFEERYQAGHIRLDKMGEATYRLKMAQLQLSDQGRIYCQAQEWIQDPDGSWYSLIKMDAEENVVNVKARVVPDMSSLVVKISAQQTTLQEGQELSLSCNVDTQNLEERFFSIAWLRGRDELARIGPTGILSVGPEYSVREKEGELRAARIGDVEYRLILRPVRTGDQGEYVCKAWPQDRGSDGVFTQGAATDSSSLLVSISASVEIQGTATVNEGDRLKLTCNVHGFNGQLSVTWQHKSTSPSTALFTSIITLSQEGVMEKDGALMNRKVRALRPTADSFTLEFDEVRPSDSGAYQCTVSEWKGSSKTNSQSQTTTVTVKPVGKTCLSHVSATKSEIVTIGENVELMCRVRGPRLPMTVTWSLQRDALSIDNIMTLYFDGAISWSGDQHRYQLKVENQQSQVIHSLLINSASHREAGNYQCRVSVVLQNEHKKLPPSNQLAVLVLNPVSKLRLSSPTTLTRSVSTDIEMKCSVVSEPSLSSRYAVNWLFQQQTEKKLIVSSDLDALVTFGPQVELEQKRRISMRRTRGPSFEMTIQQARISDNGSYTCEVVEWRQDPGGHWYSLSPVSTTTVLTLTEPEKNLSVERNEVELNVSGDFIIPCQITRQSSSESEFQVTWFWQEKTGTKQRPIFTVYRNSTLQDRFGEGAQLKFGHPLSSHFTLTVLKPDPKNSGLYYCEVEEWLPSLSHGWRKVAVEKSGYLTVNVITEGKCMCLARILAAVVLCLLLVIFLLVLKLCRSRVSERKKAENSLWVDELPLNKKPSAED</sequence>
<protein>
    <submittedName>
        <fullName evidence="11">Immunoglobulin superfamily member 3-like</fullName>
    </submittedName>
</protein>
<feature type="transmembrane region" description="Helical" evidence="9">
    <location>
        <begin position="920"/>
        <end position="940"/>
    </location>
</feature>
<keyword evidence="2 9" id="KW-0812">Transmembrane</keyword>
<dbReference type="Proteomes" id="UP000261640">
    <property type="component" value="Unplaced"/>
</dbReference>
<dbReference type="InterPro" id="IPR036179">
    <property type="entry name" value="Ig-like_dom_sf"/>
</dbReference>
<dbReference type="CDD" id="cd00096">
    <property type="entry name" value="Ig"/>
    <property type="match status" value="1"/>
</dbReference>
<evidence type="ECO:0000256" key="9">
    <source>
        <dbReference type="SAM" id="Phobius"/>
    </source>
</evidence>
<keyword evidence="12" id="KW-1185">Reference proteome</keyword>
<dbReference type="InterPro" id="IPR013106">
    <property type="entry name" value="Ig_V-set"/>
</dbReference>
<dbReference type="FunFam" id="2.60.40.10:FF:000491">
    <property type="entry name" value="Immunoglobulin superfamily, member 3"/>
    <property type="match status" value="1"/>
</dbReference>
<feature type="domain" description="Ig-like" evidence="10">
    <location>
        <begin position="525"/>
        <end position="628"/>
    </location>
</feature>
<reference evidence="11" key="1">
    <citation type="submission" date="2025-08" db="UniProtKB">
        <authorList>
            <consortium name="Ensembl"/>
        </authorList>
    </citation>
    <scope>IDENTIFICATION</scope>
</reference>
<evidence type="ECO:0000313" key="12">
    <source>
        <dbReference type="Proteomes" id="UP000261640"/>
    </source>
</evidence>
<dbReference type="Pfam" id="PF07686">
    <property type="entry name" value="V-set"/>
    <property type="match status" value="4"/>
</dbReference>
<dbReference type="PROSITE" id="PS50835">
    <property type="entry name" value="IG_LIKE"/>
    <property type="match status" value="6"/>
</dbReference>
<evidence type="ECO:0000256" key="7">
    <source>
        <dbReference type="ARBA" id="ARBA00023157"/>
    </source>
</evidence>
<dbReference type="Pfam" id="PF13927">
    <property type="entry name" value="Ig_3"/>
    <property type="match status" value="1"/>
</dbReference>
<keyword evidence="6 9" id="KW-0472">Membrane</keyword>
<dbReference type="PANTHER" id="PTHR12207">
    <property type="entry name" value="V-SET AND TRANSMEMBRANE DOMAIN-CONTAINING PROTEIN"/>
    <property type="match status" value="1"/>
</dbReference>
<dbReference type="FunFam" id="2.60.40.10:FF:000191">
    <property type="entry name" value="Immunoglobulin superfamily member 3"/>
    <property type="match status" value="1"/>
</dbReference>
<dbReference type="InterPro" id="IPR051102">
    <property type="entry name" value="IgSF_V-set/TM_domain"/>
</dbReference>
<feature type="domain" description="Ig-like" evidence="10">
    <location>
        <begin position="154"/>
        <end position="245"/>
    </location>
</feature>
<dbReference type="InterPro" id="IPR003599">
    <property type="entry name" value="Ig_sub"/>
</dbReference>
<accession>A0A3Q3SAM5</accession>
<evidence type="ECO:0000256" key="3">
    <source>
        <dbReference type="ARBA" id="ARBA00022729"/>
    </source>
</evidence>
<evidence type="ECO:0000256" key="6">
    <source>
        <dbReference type="ARBA" id="ARBA00023136"/>
    </source>
</evidence>
<name>A0A3Q3SAM5_9TELE</name>
<dbReference type="Gene3D" id="2.60.40.10">
    <property type="entry name" value="Immunoglobulins"/>
    <property type="match status" value="7"/>
</dbReference>
<keyword evidence="8" id="KW-0393">Immunoglobulin domain</keyword>
<keyword evidence="5 9" id="KW-1133">Transmembrane helix</keyword>
<keyword evidence="7" id="KW-1015">Disulfide bond</keyword>
<evidence type="ECO:0000256" key="8">
    <source>
        <dbReference type="ARBA" id="ARBA00023319"/>
    </source>
</evidence>
<dbReference type="InParanoid" id="A0A3Q3SAM5"/>
<evidence type="ECO:0000313" key="11">
    <source>
        <dbReference type="Ensembl" id="ENSMAMP00000020790.2"/>
    </source>
</evidence>
<dbReference type="InterPro" id="IPR007110">
    <property type="entry name" value="Ig-like_dom"/>
</dbReference>
<feature type="domain" description="Ig-like" evidence="10">
    <location>
        <begin position="405"/>
        <end position="522"/>
    </location>
</feature>
<feature type="domain" description="Ig-like" evidence="10">
    <location>
        <begin position="651"/>
        <end position="754"/>
    </location>
</feature>
<dbReference type="Ensembl" id="ENSMAMT00000021328.2">
    <property type="protein sequence ID" value="ENSMAMP00000020790.2"/>
    <property type="gene ID" value="ENSMAMG00000013976.2"/>
</dbReference>
<dbReference type="SUPFAM" id="SSF48726">
    <property type="entry name" value="Immunoglobulin"/>
    <property type="match status" value="7"/>
</dbReference>
<dbReference type="PANTHER" id="PTHR12207:SF25">
    <property type="entry name" value="IMMUNOGLOBULIN SUPERFAMILY MEMBER 2"/>
    <property type="match status" value="1"/>
</dbReference>
<dbReference type="GO" id="GO:0016020">
    <property type="term" value="C:membrane"/>
    <property type="evidence" value="ECO:0007669"/>
    <property type="project" value="UniProtKB-SubCell"/>
</dbReference>
<keyword evidence="4" id="KW-0677">Repeat</keyword>
<evidence type="ECO:0000256" key="5">
    <source>
        <dbReference type="ARBA" id="ARBA00022989"/>
    </source>
</evidence>
<feature type="domain" description="Ig-like" evidence="10">
    <location>
        <begin position="782"/>
        <end position="890"/>
    </location>
</feature>
<dbReference type="SMART" id="SM00409">
    <property type="entry name" value="IG"/>
    <property type="match status" value="7"/>
</dbReference>
<dbReference type="CDD" id="cd00099">
    <property type="entry name" value="IgV"/>
    <property type="match status" value="1"/>
</dbReference>
<dbReference type="SMART" id="SM00406">
    <property type="entry name" value="IGv"/>
    <property type="match status" value="6"/>
</dbReference>
<dbReference type="InterPro" id="IPR013783">
    <property type="entry name" value="Ig-like_fold"/>
</dbReference>
<organism evidence="11 12">
    <name type="scientific">Mastacembelus armatus</name>
    <name type="common">zig-zag eel</name>
    <dbReference type="NCBI Taxonomy" id="205130"/>
    <lineage>
        <taxon>Eukaryota</taxon>
        <taxon>Metazoa</taxon>
        <taxon>Chordata</taxon>
        <taxon>Craniata</taxon>
        <taxon>Vertebrata</taxon>
        <taxon>Euteleostomi</taxon>
        <taxon>Actinopterygii</taxon>
        <taxon>Neopterygii</taxon>
        <taxon>Teleostei</taxon>
        <taxon>Neoteleostei</taxon>
        <taxon>Acanthomorphata</taxon>
        <taxon>Anabantaria</taxon>
        <taxon>Synbranchiformes</taxon>
        <taxon>Mastacembelidae</taxon>
        <taxon>Mastacembelus</taxon>
    </lineage>
</organism>
<dbReference type="SMART" id="SM00408">
    <property type="entry name" value="IGc2"/>
    <property type="match status" value="3"/>
</dbReference>
<dbReference type="AlphaFoldDB" id="A0A3Q3SAM5"/>